<dbReference type="OrthoDB" id="8772324at2"/>
<dbReference type="PANTHER" id="PTHR23028:SF53">
    <property type="entry name" value="ACYL_TRANSF_3 DOMAIN-CONTAINING PROTEIN"/>
    <property type="match status" value="1"/>
</dbReference>
<feature type="transmembrane region" description="Helical" evidence="1">
    <location>
        <begin position="272"/>
        <end position="291"/>
    </location>
</feature>
<feature type="transmembrane region" description="Helical" evidence="1">
    <location>
        <begin position="208"/>
        <end position="229"/>
    </location>
</feature>
<feature type="transmembrane region" description="Helical" evidence="1">
    <location>
        <begin position="21"/>
        <end position="41"/>
    </location>
</feature>
<feature type="transmembrane region" description="Helical" evidence="1">
    <location>
        <begin position="303"/>
        <end position="328"/>
    </location>
</feature>
<feature type="transmembrane region" description="Helical" evidence="1">
    <location>
        <begin position="179"/>
        <end position="196"/>
    </location>
</feature>
<keyword evidence="1" id="KW-0812">Transmembrane</keyword>
<gene>
    <name evidence="3" type="ORF">SAMN05192543_10157</name>
</gene>
<feature type="domain" description="Acyltransferase 3" evidence="2">
    <location>
        <begin position="13"/>
        <end position="351"/>
    </location>
</feature>
<feature type="transmembrane region" description="Helical" evidence="1">
    <location>
        <begin position="241"/>
        <end position="260"/>
    </location>
</feature>
<dbReference type="InterPro" id="IPR050879">
    <property type="entry name" value="Acyltransferase_3"/>
</dbReference>
<name>A0A1I3D1U0_9BURK</name>
<dbReference type="GO" id="GO:0016747">
    <property type="term" value="F:acyltransferase activity, transferring groups other than amino-acyl groups"/>
    <property type="evidence" value="ECO:0007669"/>
    <property type="project" value="InterPro"/>
</dbReference>
<keyword evidence="3" id="KW-0012">Acyltransferase</keyword>
<keyword evidence="1" id="KW-0472">Membrane</keyword>
<evidence type="ECO:0000313" key="4">
    <source>
        <dbReference type="Proteomes" id="UP000199548"/>
    </source>
</evidence>
<proteinExistence type="predicted"/>
<sequence>MNDGARPRSSYFKQLDALRGIAALTIVFNHLSILTPLHWVWNTPLRFLLTGHDAVILFFIISGFVLTLQLTSRRGPTFGQYLIKRICRIYLPYIVVLVFTYGVISVVFHGPVPWAGGWANSAWDGSFSKDDVLSHVTFIGKYHADHVIPVIWTLIYEMRISLFFPLVVYVAARAQPRGSLATAMLISAGAYVLLVARSAEPSNANLRVAWTLTAHYASIFIVGAVLAIHRARWQAWLSSRARKTAVLVVSLALYFMSRALPGIAPDGVGDFLFDWGCAAGAAGIMCTSIASSRITSLLELRPVMYLGSLSYSLYLTHTVVLLSIIHLMPSADTAWVALGLAAALVIPVAAVTYHLIERPSMILGKALTRRSAQGAAPTS</sequence>
<dbReference type="RefSeq" id="WP_091006157.1">
    <property type="nucleotide sequence ID" value="NZ_CP041743.1"/>
</dbReference>
<keyword evidence="3" id="KW-0378">Hydrolase</keyword>
<keyword evidence="1" id="KW-1133">Transmembrane helix</keyword>
<keyword evidence="4" id="KW-1185">Reference proteome</keyword>
<feature type="transmembrane region" description="Helical" evidence="1">
    <location>
        <begin position="150"/>
        <end position="172"/>
    </location>
</feature>
<dbReference type="InterPro" id="IPR002656">
    <property type="entry name" value="Acyl_transf_3_dom"/>
</dbReference>
<feature type="transmembrane region" description="Helical" evidence="1">
    <location>
        <begin position="47"/>
        <end position="68"/>
    </location>
</feature>
<evidence type="ECO:0000256" key="1">
    <source>
        <dbReference type="SAM" id="Phobius"/>
    </source>
</evidence>
<feature type="transmembrane region" description="Helical" evidence="1">
    <location>
        <begin position="89"/>
        <end position="108"/>
    </location>
</feature>
<dbReference type="GO" id="GO:0009103">
    <property type="term" value="P:lipopolysaccharide biosynthetic process"/>
    <property type="evidence" value="ECO:0007669"/>
    <property type="project" value="TreeGrafter"/>
</dbReference>
<dbReference type="GO" id="GO:0016020">
    <property type="term" value="C:membrane"/>
    <property type="evidence" value="ECO:0007669"/>
    <property type="project" value="TreeGrafter"/>
</dbReference>
<dbReference type="AlphaFoldDB" id="A0A1I3D1U0"/>
<reference evidence="3 4" key="1">
    <citation type="submission" date="2016-10" db="EMBL/GenBank/DDBJ databases">
        <authorList>
            <person name="de Groot N.N."/>
        </authorList>
    </citation>
    <scope>NUCLEOTIDE SEQUENCE [LARGE SCALE GENOMIC DNA]</scope>
    <source>
        <strain evidence="3 4">LMG 23650</strain>
    </source>
</reference>
<feature type="transmembrane region" description="Helical" evidence="1">
    <location>
        <begin position="334"/>
        <end position="356"/>
    </location>
</feature>
<keyword evidence="3" id="KW-0808">Transferase</keyword>
<accession>A0A1I3D1U0</accession>
<organism evidence="3 4">
    <name type="scientific">Paraburkholderia megapolitana</name>
    <dbReference type="NCBI Taxonomy" id="420953"/>
    <lineage>
        <taxon>Bacteria</taxon>
        <taxon>Pseudomonadati</taxon>
        <taxon>Pseudomonadota</taxon>
        <taxon>Betaproteobacteria</taxon>
        <taxon>Burkholderiales</taxon>
        <taxon>Burkholderiaceae</taxon>
        <taxon>Paraburkholderia</taxon>
    </lineage>
</organism>
<dbReference type="PANTHER" id="PTHR23028">
    <property type="entry name" value="ACETYLTRANSFERASE"/>
    <property type="match status" value="1"/>
</dbReference>
<dbReference type="EMBL" id="FOQU01000001">
    <property type="protein sequence ID" value="SFH80471.1"/>
    <property type="molecule type" value="Genomic_DNA"/>
</dbReference>
<dbReference type="Proteomes" id="UP000199548">
    <property type="component" value="Unassembled WGS sequence"/>
</dbReference>
<dbReference type="STRING" id="420953.SAMN05192543_10157"/>
<protein>
    <submittedName>
        <fullName evidence="3">Peptidoglycan/LPS O-acetylase OafA/YrhL, contains acyltransferase and SGNH-hydrolase domains</fullName>
    </submittedName>
</protein>
<evidence type="ECO:0000259" key="2">
    <source>
        <dbReference type="Pfam" id="PF01757"/>
    </source>
</evidence>
<dbReference type="GO" id="GO:0016787">
    <property type="term" value="F:hydrolase activity"/>
    <property type="evidence" value="ECO:0007669"/>
    <property type="project" value="UniProtKB-KW"/>
</dbReference>
<evidence type="ECO:0000313" key="3">
    <source>
        <dbReference type="EMBL" id="SFH80471.1"/>
    </source>
</evidence>
<dbReference type="Pfam" id="PF01757">
    <property type="entry name" value="Acyl_transf_3"/>
    <property type="match status" value="1"/>
</dbReference>